<feature type="compositionally biased region" description="Basic and acidic residues" evidence="5">
    <location>
        <begin position="99"/>
        <end position="111"/>
    </location>
</feature>
<comment type="subcellular location">
    <subcellularLocation>
        <location evidence="1">Nucleus</location>
    </subcellularLocation>
</comment>
<dbReference type="AlphaFoldDB" id="A0AAD5U6Q9"/>
<dbReference type="PROSITE" id="PS50118">
    <property type="entry name" value="HMG_BOX_2"/>
    <property type="match status" value="1"/>
</dbReference>
<dbReference type="SMART" id="SM00398">
    <property type="entry name" value="HMG"/>
    <property type="match status" value="1"/>
</dbReference>
<evidence type="ECO:0000256" key="5">
    <source>
        <dbReference type="SAM" id="MobiDB-lite"/>
    </source>
</evidence>
<evidence type="ECO:0000256" key="1">
    <source>
        <dbReference type="ARBA" id="ARBA00004123"/>
    </source>
</evidence>
<feature type="region of interest" description="Disordered" evidence="5">
    <location>
        <begin position="99"/>
        <end position="230"/>
    </location>
</feature>
<evidence type="ECO:0000256" key="2">
    <source>
        <dbReference type="ARBA" id="ARBA00023125"/>
    </source>
</evidence>
<dbReference type="GO" id="GO:0003677">
    <property type="term" value="F:DNA binding"/>
    <property type="evidence" value="ECO:0007669"/>
    <property type="project" value="UniProtKB-UniRule"/>
</dbReference>
<protein>
    <recommendedName>
        <fullName evidence="6">HMG box domain-containing protein</fullName>
    </recommendedName>
</protein>
<keyword evidence="8" id="KW-1185">Reference proteome</keyword>
<evidence type="ECO:0000313" key="7">
    <source>
        <dbReference type="EMBL" id="KAJ3223031.1"/>
    </source>
</evidence>
<feature type="region of interest" description="Disordered" evidence="5">
    <location>
        <begin position="1"/>
        <end position="38"/>
    </location>
</feature>
<proteinExistence type="predicted"/>
<accession>A0AAD5U6Q9</accession>
<dbReference type="InterPro" id="IPR051762">
    <property type="entry name" value="UBF1"/>
</dbReference>
<name>A0AAD5U6Q9_9FUNG</name>
<feature type="domain" description="HMG box" evidence="6">
    <location>
        <begin position="34"/>
        <end position="102"/>
    </location>
</feature>
<feature type="compositionally biased region" description="Acidic residues" evidence="5">
    <location>
        <begin position="140"/>
        <end position="154"/>
    </location>
</feature>
<dbReference type="EMBL" id="JADGJW010000147">
    <property type="protein sequence ID" value="KAJ3223031.1"/>
    <property type="molecule type" value="Genomic_DNA"/>
</dbReference>
<dbReference type="Pfam" id="PF00505">
    <property type="entry name" value="HMG_box"/>
    <property type="match status" value="1"/>
</dbReference>
<dbReference type="PANTHER" id="PTHR46318">
    <property type="entry name" value="UPSTREAM BINDING TRANSCRIPTION FACTOR"/>
    <property type="match status" value="1"/>
</dbReference>
<gene>
    <name evidence="7" type="ORF">HK099_001606</name>
</gene>
<dbReference type="InterPro" id="IPR009071">
    <property type="entry name" value="HMG_box_dom"/>
</dbReference>
<evidence type="ECO:0000313" key="8">
    <source>
        <dbReference type="Proteomes" id="UP001211065"/>
    </source>
</evidence>
<feature type="compositionally biased region" description="Basic and acidic residues" evidence="5">
    <location>
        <begin position="211"/>
        <end position="230"/>
    </location>
</feature>
<sequence>MENSPDSNHIFSNKDDVKSPQAKKPKVKKDPNAPKRPVTSFFQYLSVNRPKFAEKYPDLDFKELQAKLKANWDSLSDNEKEVYNQMYLKALPNYEKQMKKYNEEHGIEPTKSRKRDRSTKKKTEPMEVEERGTPDYPSASDEEDTDEDGEEELEEVQKSPPKQEKVSNFTASKKSKRNKQESTSEDEEVEPIPAKNARKSVSNEKPVTVKVVKEKNSDKKKDKKNDKKKK</sequence>
<dbReference type="GO" id="GO:0005634">
    <property type="term" value="C:nucleus"/>
    <property type="evidence" value="ECO:0007669"/>
    <property type="project" value="UniProtKB-SubCell"/>
</dbReference>
<feature type="compositionally biased region" description="Basic and acidic residues" evidence="5">
    <location>
        <begin position="155"/>
        <end position="165"/>
    </location>
</feature>
<feature type="compositionally biased region" description="Polar residues" evidence="5">
    <location>
        <begin position="1"/>
        <end position="11"/>
    </location>
</feature>
<evidence type="ECO:0000259" key="6">
    <source>
        <dbReference type="PROSITE" id="PS50118"/>
    </source>
</evidence>
<keyword evidence="2 4" id="KW-0238">DNA-binding</keyword>
<feature type="compositionally biased region" description="Basic and acidic residues" evidence="5">
    <location>
        <begin position="121"/>
        <end position="133"/>
    </location>
</feature>
<dbReference type="Proteomes" id="UP001211065">
    <property type="component" value="Unassembled WGS sequence"/>
</dbReference>
<evidence type="ECO:0000256" key="3">
    <source>
        <dbReference type="ARBA" id="ARBA00023242"/>
    </source>
</evidence>
<comment type="caution">
    <text evidence="7">The sequence shown here is derived from an EMBL/GenBank/DDBJ whole genome shotgun (WGS) entry which is preliminary data.</text>
</comment>
<reference evidence="7" key="1">
    <citation type="submission" date="2020-05" db="EMBL/GenBank/DDBJ databases">
        <title>Phylogenomic resolution of chytrid fungi.</title>
        <authorList>
            <person name="Stajich J.E."/>
            <person name="Amses K."/>
            <person name="Simmons R."/>
            <person name="Seto K."/>
            <person name="Myers J."/>
            <person name="Bonds A."/>
            <person name="Quandt C.A."/>
            <person name="Barry K."/>
            <person name="Liu P."/>
            <person name="Grigoriev I."/>
            <person name="Longcore J.E."/>
            <person name="James T.Y."/>
        </authorList>
    </citation>
    <scope>NUCLEOTIDE SEQUENCE</scope>
    <source>
        <strain evidence="7">JEL0476</strain>
    </source>
</reference>
<keyword evidence="3 4" id="KW-0539">Nucleus</keyword>
<dbReference type="InterPro" id="IPR036910">
    <property type="entry name" value="HMG_box_dom_sf"/>
</dbReference>
<dbReference type="Gene3D" id="1.10.30.10">
    <property type="entry name" value="High mobility group box domain"/>
    <property type="match status" value="1"/>
</dbReference>
<evidence type="ECO:0000256" key="4">
    <source>
        <dbReference type="PROSITE-ProRule" id="PRU00267"/>
    </source>
</evidence>
<organism evidence="7 8">
    <name type="scientific">Clydaea vesicula</name>
    <dbReference type="NCBI Taxonomy" id="447962"/>
    <lineage>
        <taxon>Eukaryota</taxon>
        <taxon>Fungi</taxon>
        <taxon>Fungi incertae sedis</taxon>
        <taxon>Chytridiomycota</taxon>
        <taxon>Chytridiomycota incertae sedis</taxon>
        <taxon>Chytridiomycetes</taxon>
        <taxon>Lobulomycetales</taxon>
        <taxon>Lobulomycetaceae</taxon>
        <taxon>Clydaea</taxon>
    </lineage>
</organism>
<feature type="DNA-binding region" description="HMG box" evidence="4">
    <location>
        <begin position="34"/>
        <end position="102"/>
    </location>
</feature>
<dbReference type="SUPFAM" id="SSF47095">
    <property type="entry name" value="HMG-box"/>
    <property type="match status" value="1"/>
</dbReference>